<reference evidence="1 2" key="1">
    <citation type="submission" date="2013-11" db="EMBL/GenBank/DDBJ databases">
        <title>Draft genome of the bovine lungworm Dictyocaulus viviparus.</title>
        <authorList>
            <person name="Mitreva M."/>
        </authorList>
    </citation>
    <scope>NUCLEOTIDE SEQUENCE [LARGE SCALE GENOMIC DNA]</scope>
    <source>
        <strain evidence="1 2">HannoverDv2000</strain>
    </source>
</reference>
<protein>
    <recommendedName>
        <fullName evidence="3">Immunoglobulin I-set domain-containing protein</fullName>
    </recommendedName>
</protein>
<dbReference type="STRING" id="29172.A0A0D8X690"/>
<dbReference type="Proteomes" id="UP000053766">
    <property type="component" value="Unassembled WGS sequence"/>
</dbReference>
<dbReference type="SUPFAM" id="SSF48726">
    <property type="entry name" value="Immunoglobulin"/>
    <property type="match status" value="1"/>
</dbReference>
<proteinExistence type="predicted"/>
<gene>
    <name evidence="1" type="ORF">DICVIV_14025</name>
</gene>
<keyword evidence="2" id="KW-1185">Reference proteome</keyword>
<dbReference type="AlphaFoldDB" id="A0A0D8X690"/>
<evidence type="ECO:0000313" key="1">
    <source>
        <dbReference type="EMBL" id="KJH40060.1"/>
    </source>
</evidence>
<dbReference type="Gene3D" id="2.60.40.10">
    <property type="entry name" value="Immunoglobulins"/>
    <property type="match status" value="1"/>
</dbReference>
<accession>A0A0D8X690</accession>
<evidence type="ECO:0008006" key="3">
    <source>
        <dbReference type="Google" id="ProtNLM"/>
    </source>
</evidence>
<dbReference type="OrthoDB" id="5868086at2759"/>
<dbReference type="InterPro" id="IPR013783">
    <property type="entry name" value="Ig-like_fold"/>
</dbReference>
<sequence>MNGVTDQTSISALLVVEALPMAHWCHEKIVLPGGICELVNPEVCPEDSGLYKCTATNPHGTAETAAYIDIEGTSYEKRYDMTSTNDSGLPSLPKVSQPPKFVEQINAETDAAHHLNYVRLVCKIDR</sequence>
<dbReference type="EMBL" id="KN718212">
    <property type="protein sequence ID" value="KJH40060.1"/>
    <property type="molecule type" value="Genomic_DNA"/>
</dbReference>
<evidence type="ECO:0000313" key="2">
    <source>
        <dbReference type="Proteomes" id="UP000053766"/>
    </source>
</evidence>
<name>A0A0D8X690_DICVI</name>
<reference evidence="2" key="2">
    <citation type="journal article" date="2016" name="Sci. Rep.">
        <title>Dictyocaulus viviparus genome, variome and transcriptome elucidate lungworm biology and support future intervention.</title>
        <authorList>
            <person name="McNulty S.N."/>
            <person name="Strube C."/>
            <person name="Rosa B.A."/>
            <person name="Martin J.C."/>
            <person name="Tyagi R."/>
            <person name="Choi Y.J."/>
            <person name="Wang Q."/>
            <person name="Hallsworth Pepin K."/>
            <person name="Zhang X."/>
            <person name="Ozersky P."/>
            <person name="Wilson R.K."/>
            <person name="Sternberg P.W."/>
            <person name="Gasser R.B."/>
            <person name="Mitreva M."/>
        </authorList>
    </citation>
    <scope>NUCLEOTIDE SEQUENCE [LARGE SCALE GENOMIC DNA]</scope>
    <source>
        <strain evidence="2">HannoverDv2000</strain>
    </source>
</reference>
<dbReference type="InterPro" id="IPR036179">
    <property type="entry name" value="Ig-like_dom_sf"/>
</dbReference>
<organism evidence="1 2">
    <name type="scientific">Dictyocaulus viviparus</name>
    <name type="common">Bovine lungworm</name>
    <dbReference type="NCBI Taxonomy" id="29172"/>
    <lineage>
        <taxon>Eukaryota</taxon>
        <taxon>Metazoa</taxon>
        <taxon>Ecdysozoa</taxon>
        <taxon>Nematoda</taxon>
        <taxon>Chromadorea</taxon>
        <taxon>Rhabditida</taxon>
        <taxon>Rhabditina</taxon>
        <taxon>Rhabditomorpha</taxon>
        <taxon>Strongyloidea</taxon>
        <taxon>Metastrongylidae</taxon>
        <taxon>Dictyocaulus</taxon>
    </lineage>
</organism>